<evidence type="ECO:0000256" key="4">
    <source>
        <dbReference type="ARBA" id="ARBA00023163"/>
    </source>
</evidence>
<gene>
    <name evidence="7" type="ORF">GCM10022216_15900</name>
</gene>
<keyword evidence="2" id="KW-0805">Transcription regulation</keyword>
<dbReference type="Gene3D" id="1.10.10.10">
    <property type="entry name" value="Winged helix-like DNA-binding domain superfamily/Winged helix DNA-binding domain"/>
    <property type="match status" value="1"/>
</dbReference>
<dbReference type="SUPFAM" id="SSF88946">
    <property type="entry name" value="Sigma2 domain of RNA polymerase sigma factors"/>
    <property type="match status" value="1"/>
</dbReference>
<comment type="caution">
    <text evidence="7">The sequence shown here is derived from an EMBL/GenBank/DDBJ whole genome shotgun (WGS) entry which is preliminary data.</text>
</comment>
<dbReference type="InterPro" id="IPR013325">
    <property type="entry name" value="RNA_pol_sigma_r2"/>
</dbReference>
<dbReference type="RefSeq" id="WP_344674090.1">
    <property type="nucleotide sequence ID" value="NZ_BAAAZI010000006.1"/>
</dbReference>
<reference evidence="8" key="1">
    <citation type="journal article" date="2019" name="Int. J. Syst. Evol. Microbiol.">
        <title>The Global Catalogue of Microorganisms (GCM) 10K type strain sequencing project: providing services to taxonomists for standard genome sequencing and annotation.</title>
        <authorList>
            <consortium name="The Broad Institute Genomics Platform"/>
            <consortium name="The Broad Institute Genome Sequencing Center for Infectious Disease"/>
            <person name="Wu L."/>
            <person name="Ma J."/>
        </authorList>
    </citation>
    <scope>NUCLEOTIDE SEQUENCE [LARGE SCALE GENOMIC DNA]</scope>
    <source>
        <strain evidence="8">JCM 16704</strain>
    </source>
</reference>
<keyword evidence="3" id="KW-0731">Sigma factor</keyword>
<keyword evidence="4" id="KW-0804">Transcription</keyword>
<dbReference type="InterPro" id="IPR013324">
    <property type="entry name" value="RNA_pol_sigma_r3/r4-like"/>
</dbReference>
<evidence type="ECO:0000313" key="7">
    <source>
        <dbReference type="EMBL" id="GAA4138634.1"/>
    </source>
</evidence>
<evidence type="ECO:0000259" key="6">
    <source>
        <dbReference type="Pfam" id="PF08281"/>
    </source>
</evidence>
<dbReference type="InterPro" id="IPR036388">
    <property type="entry name" value="WH-like_DNA-bd_sf"/>
</dbReference>
<evidence type="ECO:0000259" key="5">
    <source>
        <dbReference type="Pfam" id="PF04542"/>
    </source>
</evidence>
<sequence length="176" mass="21100">MDLEEKRKIFTVLYEAHWKKLFLHAYQMMDDQDEAKDIVQEVFSNLWESLDNLSIQQSYNAYLYRSIRNVVINKLARNKLGQTYLNLLDTPSFQSYAYNPEETLREKDFQEIINQEIEHLPPKMRSIFKKSRYENMSYKEIAADLGIAEGTVKKQIYKALLILKQKLKFIFILMYH</sequence>
<dbReference type="SUPFAM" id="SSF88659">
    <property type="entry name" value="Sigma3 and sigma4 domains of RNA polymerase sigma factors"/>
    <property type="match status" value="1"/>
</dbReference>
<dbReference type="NCBIfam" id="TIGR02985">
    <property type="entry name" value="Sig70_bacteroi1"/>
    <property type="match status" value="1"/>
</dbReference>
<dbReference type="InterPro" id="IPR014327">
    <property type="entry name" value="RNA_pol_sigma70_bacteroid"/>
</dbReference>
<dbReference type="Pfam" id="PF04542">
    <property type="entry name" value="Sigma70_r2"/>
    <property type="match status" value="1"/>
</dbReference>
<dbReference type="InterPro" id="IPR007627">
    <property type="entry name" value="RNA_pol_sigma70_r2"/>
</dbReference>
<dbReference type="InterPro" id="IPR014284">
    <property type="entry name" value="RNA_pol_sigma-70_dom"/>
</dbReference>
<proteinExistence type="inferred from homology"/>
<dbReference type="EMBL" id="BAAAZI010000006">
    <property type="protein sequence ID" value="GAA4138634.1"/>
    <property type="molecule type" value="Genomic_DNA"/>
</dbReference>
<protein>
    <submittedName>
        <fullName evidence="7">RNA polymerase sigma-70 factor</fullName>
    </submittedName>
</protein>
<evidence type="ECO:0000313" key="8">
    <source>
        <dbReference type="Proteomes" id="UP001500101"/>
    </source>
</evidence>
<dbReference type="NCBIfam" id="TIGR02937">
    <property type="entry name" value="sigma70-ECF"/>
    <property type="match status" value="1"/>
</dbReference>
<comment type="similarity">
    <text evidence="1">Belongs to the sigma-70 factor family. ECF subfamily.</text>
</comment>
<name>A0ABP7YMR9_9SPHI</name>
<dbReference type="Pfam" id="PF08281">
    <property type="entry name" value="Sigma70_r4_2"/>
    <property type="match status" value="1"/>
</dbReference>
<dbReference type="InterPro" id="IPR039425">
    <property type="entry name" value="RNA_pol_sigma-70-like"/>
</dbReference>
<dbReference type="InterPro" id="IPR013249">
    <property type="entry name" value="RNA_pol_sigma70_r4_t2"/>
</dbReference>
<evidence type="ECO:0000256" key="2">
    <source>
        <dbReference type="ARBA" id="ARBA00023015"/>
    </source>
</evidence>
<keyword evidence="8" id="KW-1185">Reference proteome</keyword>
<dbReference type="PANTHER" id="PTHR43133:SF46">
    <property type="entry name" value="RNA POLYMERASE SIGMA-70 FACTOR ECF SUBFAMILY"/>
    <property type="match status" value="1"/>
</dbReference>
<organism evidence="7 8">
    <name type="scientific">Sphingobacterium kyonggiense</name>
    <dbReference type="NCBI Taxonomy" id="714075"/>
    <lineage>
        <taxon>Bacteria</taxon>
        <taxon>Pseudomonadati</taxon>
        <taxon>Bacteroidota</taxon>
        <taxon>Sphingobacteriia</taxon>
        <taxon>Sphingobacteriales</taxon>
        <taxon>Sphingobacteriaceae</taxon>
        <taxon>Sphingobacterium</taxon>
    </lineage>
</organism>
<feature type="domain" description="RNA polymerase sigma-70 region 2" evidence="5">
    <location>
        <begin position="13"/>
        <end position="79"/>
    </location>
</feature>
<feature type="domain" description="RNA polymerase sigma factor 70 region 4 type 2" evidence="6">
    <location>
        <begin position="111"/>
        <end position="161"/>
    </location>
</feature>
<evidence type="ECO:0000256" key="1">
    <source>
        <dbReference type="ARBA" id="ARBA00010641"/>
    </source>
</evidence>
<accession>A0ABP7YMR9</accession>
<dbReference type="Gene3D" id="1.10.1740.10">
    <property type="match status" value="1"/>
</dbReference>
<dbReference type="CDD" id="cd06171">
    <property type="entry name" value="Sigma70_r4"/>
    <property type="match status" value="1"/>
</dbReference>
<dbReference type="PANTHER" id="PTHR43133">
    <property type="entry name" value="RNA POLYMERASE ECF-TYPE SIGMA FACTO"/>
    <property type="match status" value="1"/>
</dbReference>
<evidence type="ECO:0000256" key="3">
    <source>
        <dbReference type="ARBA" id="ARBA00023082"/>
    </source>
</evidence>
<dbReference type="Proteomes" id="UP001500101">
    <property type="component" value="Unassembled WGS sequence"/>
</dbReference>